<comment type="caution">
    <text evidence="1">The sequence shown here is derived from an EMBL/GenBank/DDBJ whole genome shotgun (WGS) entry which is preliminary data.</text>
</comment>
<sequence length="92" mass="10513">MEWDLVKNYVRELGVGDGARAAPTVPPLCPPHFCLPISMDPEVWPENPKAQKWTLASFAHMFKPLTIENPILRLIWSGQNVVLGHLRTHRYL</sequence>
<name>A0A0L0P7A3_CANAR</name>
<evidence type="ECO:0000313" key="1">
    <source>
        <dbReference type="EMBL" id="KNE02194.1"/>
    </source>
</evidence>
<accession>A0A0L0P7A3</accession>
<dbReference type="Proteomes" id="UP000037122">
    <property type="component" value="Unassembled WGS sequence"/>
</dbReference>
<protein>
    <submittedName>
        <fullName evidence="1">Uncharacterized protein</fullName>
    </submittedName>
</protein>
<dbReference type="EMBL" id="LGST01000006">
    <property type="protein sequence ID" value="KNE02194.1"/>
    <property type="molecule type" value="Genomic_DNA"/>
</dbReference>
<dbReference type="VEuPathDB" id="FungiDB:QG37_00882"/>
<reference evidence="2" key="1">
    <citation type="journal article" date="2015" name="BMC Genomics">
        <title>Draft genome of a commonly misdiagnosed multidrug resistant pathogen Candida auris.</title>
        <authorList>
            <person name="Chatterjee S."/>
            <person name="Alampalli S.V."/>
            <person name="Nageshan R.K."/>
            <person name="Chettiar S.T."/>
            <person name="Joshi S."/>
            <person name="Tatu U.S."/>
        </authorList>
    </citation>
    <scope>NUCLEOTIDE SEQUENCE [LARGE SCALE GENOMIC DNA]</scope>
    <source>
        <strain evidence="2">6684</strain>
    </source>
</reference>
<gene>
    <name evidence="1" type="ORF">QG37_00882</name>
</gene>
<proteinExistence type="predicted"/>
<organism evidence="1 2">
    <name type="scientific">Candidozyma auris</name>
    <name type="common">Yeast</name>
    <name type="synonym">Candida auris</name>
    <dbReference type="NCBI Taxonomy" id="498019"/>
    <lineage>
        <taxon>Eukaryota</taxon>
        <taxon>Fungi</taxon>
        <taxon>Dikarya</taxon>
        <taxon>Ascomycota</taxon>
        <taxon>Saccharomycotina</taxon>
        <taxon>Pichiomycetes</taxon>
        <taxon>Metschnikowiaceae</taxon>
        <taxon>Candidozyma</taxon>
    </lineage>
</organism>
<dbReference type="AlphaFoldDB" id="A0A0L0P7A3"/>
<evidence type="ECO:0000313" key="2">
    <source>
        <dbReference type="Proteomes" id="UP000037122"/>
    </source>
</evidence>